<evidence type="ECO:0000256" key="3">
    <source>
        <dbReference type="ARBA" id="ARBA00022448"/>
    </source>
</evidence>
<dbReference type="CDD" id="cd01146">
    <property type="entry name" value="FhuD"/>
    <property type="match status" value="1"/>
</dbReference>
<dbReference type="Gene3D" id="3.40.50.1980">
    <property type="entry name" value="Nitrogenase molybdenum iron protein domain"/>
    <property type="match status" value="2"/>
</dbReference>
<dbReference type="PROSITE" id="PS50983">
    <property type="entry name" value="FE_B12_PBP"/>
    <property type="match status" value="1"/>
</dbReference>
<keyword evidence="3" id="KW-0813">Transport</keyword>
<reference evidence="7" key="1">
    <citation type="submission" date="2022-01" db="EMBL/GenBank/DDBJ databases">
        <title>Nocardioidaceae gen. sp. A5X3R13.</title>
        <authorList>
            <person name="Lopez Marin M.A."/>
            <person name="Uhlik O."/>
        </authorList>
    </citation>
    <scope>NUCLEOTIDE SEQUENCE</scope>
    <source>
        <strain evidence="7">A5X3R13</strain>
    </source>
</reference>
<comment type="similarity">
    <text evidence="2">Belongs to the bacterial solute-binding protein 8 family.</text>
</comment>
<dbReference type="Proteomes" id="UP001164390">
    <property type="component" value="Chromosome"/>
</dbReference>
<comment type="subcellular location">
    <subcellularLocation>
        <location evidence="1">Cell envelope</location>
    </subcellularLocation>
</comment>
<dbReference type="InterPro" id="IPR051313">
    <property type="entry name" value="Bact_iron-sidero_bind"/>
</dbReference>
<dbReference type="InterPro" id="IPR002491">
    <property type="entry name" value="ABC_transptr_periplasmic_BD"/>
</dbReference>
<feature type="domain" description="Fe/B12 periplasmic-binding" evidence="6">
    <location>
        <begin position="63"/>
        <end position="340"/>
    </location>
</feature>
<organism evidence="7 8">
    <name type="scientific">Solicola gregarius</name>
    <dbReference type="NCBI Taxonomy" id="2908642"/>
    <lineage>
        <taxon>Bacteria</taxon>
        <taxon>Bacillati</taxon>
        <taxon>Actinomycetota</taxon>
        <taxon>Actinomycetes</taxon>
        <taxon>Propionibacteriales</taxon>
        <taxon>Nocardioidaceae</taxon>
        <taxon>Solicola</taxon>
    </lineage>
</organism>
<evidence type="ECO:0000259" key="6">
    <source>
        <dbReference type="PROSITE" id="PS50983"/>
    </source>
</evidence>
<dbReference type="KEGG" id="sgrg:L0C25_15750"/>
<feature type="chain" id="PRO_5041240056" evidence="5">
    <location>
        <begin position="27"/>
        <end position="343"/>
    </location>
</feature>
<evidence type="ECO:0000256" key="4">
    <source>
        <dbReference type="ARBA" id="ARBA00022729"/>
    </source>
</evidence>
<evidence type="ECO:0000313" key="8">
    <source>
        <dbReference type="Proteomes" id="UP001164390"/>
    </source>
</evidence>
<feature type="signal peptide" evidence="5">
    <location>
        <begin position="1"/>
        <end position="26"/>
    </location>
</feature>
<dbReference type="RefSeq" id="WP_271632637.1">
    <property type="nucleotide sequence ID" value="NZ_CP094970.1"/>
</dbReference>
<dbReference type="PANTHER" id="PTHR30532">
    <property type="entry name" value="IRON III DICITRATE-BINDING PERIPLASMIC PROTEIN"/>
    <property type="match status" value="1"/>
</dbReference>
<dbReference type="PROSITE" id="PS51257">
    <property type="entry name" value="PROKAR_LIPOPROTEIN"/>
    <property type="match status" value="1"/>
</dbReference>
<gene>
    <name evidence="7" type="ORF">L0C25_15750</name>
</gene>
<accession>A0AA46TFN1</accession>
<proteinExistence type="inferred from homology"/>
<dbReference type="PANTHER" id="PTHR30532:SF24">
    <property type="entry name" value="FERRIC ENTEROBACTIN-BINDING PERIPLASMIC PROTEIN FEPB"/>
    <property type="match status" value="1"/>
</dbReference>
<dbReference type="SUPFAM" id="SSF53807">
    <property type="entry name" value="Helical backbone' metal receptor"/>
    <property type="match status" value="1"/>
</dbReference>
<name>A0AA46TFN1_9ACTN</name>
<evidence type="ECO:0000256" key="5">
    <source>
        <dbReference type="SAM" id="SignalP"/>
    </source>
</evidence>
<dbReference type="AlphaFoldDB" id="A0AA46TFN1"/>
<evidence type="ECO:0000256" key="1">
    <source>
        <dbReference type="ARBA" id="ARBA00004196"/>
    </source>
</evidence>
<keyword evidence="4 5" id="KW-0732">Signal</keyword>
<evidence type="ECO:0000313" key="7">
    <source>
        <dbReference type="EMBL" id="UYM03994.1"/>
    </source>
</evidence>
<dbReference type="Pfam" id="PF01497">
    <property type="entry name" value="Peripla_BP_2"/>
    <property type="match status" value="1"/>
</dbReference>
<sequence length="343" mass="36377">MSMMKRFRPVAAVAALAGLLVLSACGSSDDGDSDSAPPDGSAAYPVTIEHALGTTTIDSEPTRVVTWGFGSTDAALALGVVPVAIPQQTYGGDDDGVLPWIKEKLADMDAETPTMLTNQQGSDEIPLEEIAAANPDVILANYSGLTQADYDTLSDLAPTVAYPDQPWATPWRDVVRTVGTALGKKPEAEKLITDTERVVADKAAEHPELKGKTVAAVWDTGDAFYVYKPADPRVEFLTDLGLKSAPSVDELSTDESTFYYTMSYEELDKLTSDILLSYADSDDAAQTFLDAPYAQGMEQVKSGHVASMTGPEPVAAVSPPTVLSLTWGIDDYLTELSKAAAGN</sequence>
<dbReference type="EMBL" id="CP094970">
    <property type="protein sequence ID" value="UYM03994.1"/>
    <property type="molecule type" value="Genomic_DNA"/>
</dbReference>
<dbReference type="GO" id="GO:0030288">
    <property type="term" value="C:outer membrane-bounded periplasmic space"/>
    <property type="evidence" value="ECO:0007669"/>
    <property type="project" value="TreeGrafter"/>
</dbReference>
<dbReference type="GO" id="GO:1901678">
    <property type="term" value="P:iron coordination entity transport"/>
    <property type="evidence" value="ECO:0007669"/>
    <property type="project" value="UniProtKB-ARBA"/>
</dbReference>
<keyword evidence="8" id="KW-1185">Reference proteome</keyword>
<protein>
    <submittedName>
        <fullName evidence="7">Iron-siderophore ABC transporter substrate-binding protein</fullName>
    </submittedName>
</protein>
<evidence type="ECO:0000256" key="2">
    <source>
        <dbReference type="ARBA" id="ARBA00008814"/>
    </source>
</evidence>